<evidence type="ECO:0000256" key="3">
    <source>
        <dbReference type="ARBA" id="ARBA00022741"/>
    </source>
</evidence>
<dbReference type="InterPro" id="IPR003439">
    <property type="entry name" value="ABC_transporter-like_ATP-bd"/>
</dbReference>
<evidence type="ECO:0000259" key="10">
    <source>
        <dbReference type="PROSITE" id="PS50929"/>
    </source>
</evidence>
<dbReference type="InterPro" id="IPR027417">
    <property type="entry name" value="P-loop_NTPase"/>
</dbReference>
<sequence length="643" mass="67929">MTNRHTEDARPTTSTTPSSTGAASERPVEAELHDTQYPSTRRGNTNRVGAGPMTNSTDAGSRPQTEMHQGEQHTGQVKRTGQVMSHASPGVELAETGPVRTPRNLLRILLADVRHGRWLLVLSTLLAACASGASVALMGVSAWLLSRAAEMPPVLYLEAAAVGVRFFGISRGVFRYAERLVGHDLALRMQGVLRMRSYDKLSGTTLVGRRRGDLLVRVTADVEAILDVVVRVLVPACAASLAIIGTTALLARFSPVSAAWLLGSALLAGVVIPWLTQVASRRADGSTVPLRGELANRTRELAHAAPDLVALNAADHQMERVLEVDAKLRDAERRAAWVRGLGTAGQILAAGVAVVSALLVGGQAVADGRIGGRILAVLVLTPLALHEVFGSFNAAAQTFTRARTALNRIVEILDAPTVGVGDSPTAESTGQSPSLELTDLTVGWPDGRPVQRHLDLQIHPGESVALVGPSGIGKTTIAATIMGLIPPMSGQVHTTGRVRYLAQNAHVFTTSIAENVRIGARQATDEEVVTALQRAGLDLPPDRLVGEDGATISGGEAQRLALARVLVTHATSAGDGEAHEPTPVPNTPPGDVLILDEPTEHLDVETSEALMDDLWATTPGAAKLVITHDPLVMERCDRVWELG</sequence>
<evidence type="ECO:0000256" key="7">
    <source>
        <dbReference type="SAM" id="MobiDB-lite"/>
    </source>
</evidence>
<dbReference type="PROSITE" id="PS50929">
    <property type="entry name" value="ABC_TM1F"/>
    <property type="match status" value="1"/>
</dbReference>
<dbReference type="InterPro" id="IPR011527">
    <property type="entry name" value="ABC1_TM_dom"/>
</dbReference>
<feature type="region of interest" description="Disordered" evidence="7">
    <location>
        <begin position="1"/>
        <end position="83"/>
    </location>
</feature>
<dbReference type="KEGG" id="cgrn:4412665_00567"/>
<dbReference type="CDD" id="cd03228">
    <property type="entry name" value="ABCC_MRP_Like"/>
    <property type="match status" value="1"/>
</dbReference>
<dbReference type="InterPro" id="IPR017871">
    <property type="entry name" value="ABC_transporter-like_CS"/>
</dbReference>
<evidence type="ECO:0000259" key="9">
    <source>
        <dbReference type="PROSITE" id="PS50893"/>
    </source>
</evidence>
<feature type="transmembrane region" description="Helical" evidence="8">
    <location>
        <begin position="257"/>
        <end position="276"/>
    </location>
</feature>
<feature type="compositionally biased region" description="Basic and acidic residues" evidence="7">
    <location>
        <begin position="1"/>
        <end position="10"/>
    </location>
</feature>
<evidence type="ECO:0000256" key="2">
    <source>
        <dbReference type="ARBA" id="ARBA00022692"/>
    </source>
</evidence>
<evidence type="ECO:0000313" key="11">
    <source>
        <dbReference type="EMBL" id="SNV31215.1"/>
    </source>
</evidence>
<dbReference type="EC" id="3.6.3.-" evidence="11"/>
<dbReference type="Gene3D" id="1.20.1560.10">
    <property type="entry name" value="ABC transporter type 1, transmembrane domain"/>
    <property type="match status" value="1"/>
</dbReference>
<feature type="transmembrane region" description="Helical" evidence="8">
    <location>
        <begin position="374"/>
        <end position="396"/>
    </location>
</feature>
<dbReference type="GO" id="GO:0016887">
    <property type="term" value="F:ATP hydrolysis activity"/>
    <property type="evidence" value="ECO:0007669"/>
    <property type="project" value="InterPro"/>
</dbReference>
<proteinExistence type="predicted"/>
<evidence type="ECO:0000313" key="12">
    <source>
        <dbReference type="Proteomes" id="UP000215332"/>
    </source>
</evidence>
<dbReference type="Proteomes" id="UP000215332">
    <property type="component" value="Chromosome 1"/>
</dbReference>
<dbReference type="InterPro" id="IPR014223">
    <property type="entry name" value="ABC_CydC/D"/>
</dbReference>
<keyword evidence="2 8" id="KW-0812">Transmembrane</keyword>
<keyword evidence="5 8" id="KW-1133">Transmembrane helix</keyword>
<evidence type="ECO:0000256" key="5">
    <source>
        <dbReference type="ARBA" id="ARBA00022989"/>
    </source>
</evidence>
<dbReference type="PROSITE" id="PS00211">
    <property type="entry name" value="ABC_TRANSPORTER_1"/>
    <property type="match status" value="1"/>
</dbReference>
<dbReference type="SMART" id="SM00382">
    <property type="entry name" value="AAA"/>
    <property type="match status" value="1"/>
</dbReference>
<dbReference type="InterPro" id="IPR003593">
    <property type="entry name" value="AAA+_ATPase"/>
</dbReference>
<feature type="compositionally biased region" description="Polar residues" evidence="7">
    <location>
        <begin position="36"/>
        <end position="83"/>
    </location>
</feature>
<dbReference type="GO" id="GO:0034040">
    <property type="term" value="F:ATPase-coupled lipid transmembrane transporter activity"/>
    <property type="evidence" value="ECO:0007669"/>
    <property type="project" value="TreeGrafter"/>
</dbReference>
<reference evidence="11 12" key="1">
    <citation type="submission" date="2017-06" db="EMBL/GenBank/DDBJ databases">
        <authorList>
            <consortium name="Pathogen Informatics"/>
        </authorList>
    </citation>
    <scope>NUCLEOTIDE SEQUENCE [LARGE SCALE GENOMIC DNA]</scope>
    <source>
        <strain evidence="11 12">NCTC11865</strain>
    </source>
</reference>
<protein>
    <submittedName>
        <fullName evidence="11">Probable multidrug resistance ABC transporter ATP-binding/permease protein YheH</fullName>
        <ecNumber evidence="11">3.6.3.-</ecNumber>
    </submittedName>
</protein>
<gene>
    <name evidence="11" type="primary">yheH_1</name>
    <name evidence="11" type="ORF">SAMEA4412665_00567</name>
</gene>
<dbReference type="EMBL" id="LT906441">
    <property type="protein sequence ID" value="SNV31215.1"/>
    <property type="molecule type" value="Genomic_DNA"/>
</dbReference>
<dbReference type="Gene3D" id="3.40.50.300">
    <property type="entry name" value="P-loop containing nucleotide triphosphate hydrolases"/>
    <property type="match status" value="1"/>
</dbReference>
<dbReference type="eggNOG" id="COG4987">
    <property type="taxonomic scope" value="Bacteria"/>
</dbReference>
<dbReference type="GO" id="GO:0005886">
    <property type="term" value="C:plasma membrane"/>
    <property type="evidence" value="ECO:0007669"/>
    <property type="project" value="UniProtKB-SubCell"/>
</dbReference>
<feature type="transmembrane region" description="Helical" evidence="8">
    <location>
        <begin position="118"/>
        <end position="143"/>
    </location>
</feature>
<dbReference type="InterPro" id="IPR036640">
    <property type="entry name" value="ABC1_TM_sf"/>
</dbReference>
<dbReference type="GO" id="GO:0045454">
    <property type="term" value="P:cell redox homeostasis"/>
    <property type="evidence" value="ECO:0007669"/>
    <property type="project" value="InterPro"/>
</dbReference>
<dbReference type="NCBIfam" id="TIGR02868">
    <property type="entry name" value="CydC"/>
    <property type="match status" value="1"/>
</dbReference>
<accession>A0A239W9B7</accession>
<keyword evidence="4 11" id="KW-0067">ATP-binding</keyword>
<evidence type="ECO:0000256" key="6">
    <source>
        <dbReference type="ARBA" id="ARBA00023136"/>
    </source>
</evidence>
<feature type="transmembrane region" description="Helical" evidence="8">
    <location>
        <begin position="336"/>
        <end position="362"/>
    </location>
</feature>
<evidence type="ECO:0000256" key="4">
    <source>
        <dbReference type="ARBA" id="ARBA00022840"/>
    </source>
</evidence>
<dbReference type="PROSITE" id="PS50893">
    <property type="entry name" value="ABC_TRANSPORTER_2"/>
    <property type="match status" value="1"/>
</dbReference>
<dbReference type="GO" id="GO:0034775">
    <property type="term" value="P:glutathione transmembrane transport"/>
    <property type="evidence" value="ECO:0007669"/>
    <property type="project" value="InterPro"/>
</dbReference>
<dbReference type="AlphaFoldDB" id="A0A239W9B7"/>
<dbReference type="PANTHER" id="PTHR24221:SF654">
    <property type="entry name" value="ATP-BINDING CASSETTE SUB-FAMILY B MEMBER 6"/>
    <property type="match status" value="1"/>
</dbReference>
<organism evidence="11 12">
    <name type="scientific">Cutibacterium granulosum</name>
    <dbReference type="NCBI Taxonomy" id="33011"/>
    <lineage>
        <taxon>Bacteria</taxon>
        <taxon>Bacillati</taxon>
        <taxon>Actinomycetota</taxon>
        <taxon>Actinomycetes</taxon>
        <taxon>Propionibacteriales</taxon>
        <taxon>Propionibacteriaceae</taxon>
        <taxon>Cutibacterium</taxon>
    </lineage>
</organism>
<dbReference type="GO" id="GO:0140359">
    <property type="term" value="F:ABC-type transporter activity"/>
    <property type="evidence" value="ECO:0007669"/>
    <property type="project" value="InterPro"/>
</dbReference>
<keyword evidence="3" id="KW-0547">Nucleotide-binding</keyword>
<dbReference type="SUPFAM" id="SSF90123">
    <property type="entry name" value="ABC transporter transmembrane region"/>
    <property type="match status" value="1"/>
</dbReference>
<dbReference type="PANTHER" id="PTHR24221">
    <property type="entry name" value="ATP-BINDING CASSETTE SUB-FAMILY B"/>
    <property type="match status" value="1"/>
</dbReference>
<feature type="transmembrane region" description="Helical" evidence="8">
    <location>
        <begin position="155"/>
        <end position="174"/>
    </location>
</feature>
<name>A0A239W9B7_9ACTN</name>
<dbReference type="GO" id="GO:0005524">
    <property type="term" value="F:ATP binding"/>
    <property type="evidence" value="ECO:0007669"/>
    <property type="project" value="UniProtKB-KW"/>
</dbReference>
<dbReference type="SUPFAM" id="SSF52540">
    <property type="entry name" value="P-loop containing nucleoside triphosphate hydrolases"/>
    <property type="match status" value="1"/>
</dbReference>
<comment type="subcellular location">
    <subcellularLocation>
        <location evidence="1">Cell membrane</location>
        <topology evidence="1">Multi-pass membrane protein</topology>
    </subcellularLocation>
</comment>
<dbReference type="InterPro" id="IPR039421">
    <property type="entry name" value="Type_1_exporter"/>
</dbReference>
<keyword evidence="11" id="KW-0378">Hydrolase</keyword>
<feature type="domain" description="ABC transporter" evidence="9">
    <location>
        <begin position="435"/>
        <end position="638"/>
    </location>
</feature>
<evidence type="ECO:0000256" key="8">
    <source>
        <dbReference type="SAM" id="Phobius"/>
    </source>
</evidence>
<dbReference type="Pfam" id="PF00005">
    <property type="entry name" value="ABC_tran"/>
    <property type="match status" value="1"/>
</dbReference>
<feature type="transmembrane region" description="Helical" evidence="8">
    <location>
        <begin position="232"/>
        <end position="251"/>
    </location>
</feature>
<feature type="compositionally biased region" description="Low complexity" evidence="7">
    <location>
        <begin position="11"/>
        <end position="20"/>
    </location>
</feature>
<evidence type="ECO:0000256" key="1">
    <source>
        <dbReference type="ARBA" id="ARBA00004651"/>
    </source>
</evidence>
<feature type="domain" description="ABC transmembrane type-1" evidence="10">
    <location>
        <begin position="121"/>
        <end position="401"/>
    </location>
</feature>
<keyword evidence="6 8" id="KW-0472">Membrane</keyword>